<name>A0A9D4PXW7_RHISA</name>
<feature type="chain" id="PRO_5039105594" description="Retrotransposon gag domain-containing protein" evidence="2">
    <location>
        <begin position="20"/>
        <end position="255"/>
    </location>
</feature>
<reference evidence="3" key="2">
    <citation type="submission" date="2021-09" db="EMBL/GenBank/DDBJ databases">
        <authorList>
            <person name="Jia N."/>
            <person name="Wang J."/>
            <person name="Shi W."/>
            <person name="Du L."/>
            <person name="Sun Y."/>
            <person name="Zhan W."/>
            <person name="Jiang J."/>
            <person name="Wang Q."/>
            <person name="Zhang B."/>
            <person name="Ji P."/>
            <person name="Sakyi L.B."/>
            <person name="Cui X."/>
            <person name="Yuan T."/>
            <person name="Jiang B."/>
            <person name="Yang W."/>
            <person name="Lam T.T.-Y."/>
            <person name="Chang Q."/>
            <person name="Ding S."/>
            <person name="Wang X."/>
            <person name="Zhu J."/>
            <person name="Ruan X."/>
            <person name="Zhao L."/>
            <person name="Wei J."/>
            <person name="Que T."/>
            <person name="Du C."/>
            <person name="Cheng J."/>
            <person name="Dai P."/>
            <person name="Han X."/>
            <person name="Huang E."/>
            <person name="Gao Y."/>
            <person name="Liu J."/>
            <person name="Shao H."/>
            <person name="Ye R."/>
            <person name="Li L."/>
            <person name="Wei W."/>
            <person name="Wang X."/>
            <person name="Wang C."/>
            <person name="Huo Q."/>
            <person name="Li W."/>
            <person name="Guo W."/>
            <person name="Chen H."/>
            <person name="Chen S."/>
            <person name="Zhou L."/>
            <person name="Zhou L."/>
            <person name="Ni X."/>
            <person name="Tian J."/>
            <person name="Zhou Y."/>
            <person name="Sheng Y."/>
            <person name="Liu T."/>
            <person name="Pan Y."/>
            <person name="Xia L."/>
            <person name="Li J."/>
            <person name="Zhao F."/>
            <person name="Cao W."/>
        </authorList>
    </citation>
    <scope>NUCLEOTIDE SEQUENCE</scope>
    <source>
        <strain evidence="3">Rsan-2018</strain>
        <tissue evidence="3">Larvae</tissue>
    </source>
</reference>
<dbReference type="PANTHER" id="PTHR33198">
    <property type="entry name" value="ANK_REP_REGION DOMAIN-CONTAINING PROTEIN-RELATED"/>
    <property type="match status" value="1"/>
</dbReference>
<organism evidence="3 4">
    <name type="scientific">Rhipicephalus sanguineus</name>
    <name type="common">Brown dog tick</name>
    <name type="synonym">Ixodes sanguineus</name>
    <dbReference type="NCBI Taxonomy" id="34632"/>
    <lineage>
        <taxon>Eukaryota</taxon>
        <taxon>Metazoa</taxon>
        <taxon>Ecdysozoa</taxon>
        <taxon>Arthropoda</taxon>
        <taxon>Chelicerata</taxon>
        <taxon>Arachnida</taxon>
        <taxon>Acari</taxon>
        <taxon>Parasitiformes</taxon>
        <taxon>Ixodida</taxon>
        <taxon>Ixodoidea</taxon>
        <taxon>Ixodidae</taxon>
        <taxon>Rhipicephalinae</taxon>
        <taxon>Rhipicephalus</taxon>
        <taxon>Rhipicephalus</taxon>
    </lineage>
</organism>
<evidence type="ECO:0000313" key="3">
    <source>
        <dbReference type="EMBL" id="KAH7957804.1"/>
    </source>
</evidence>
<reference evidence="3" key="1">
    <citation type="journal article" date="2020" name="Cell">
        <title>Large-Scale Comparative Analyses of Tick Genomes Elucidate Their Genetic Diversity and Vector Capacities.</title>
        <authorList>
            <consortium name="Tick Genome and Microbiome Consortium (TIGMIC)"/>
            <person name="Jia N."/>
            <person name="Wang J."/>
            <person name="Shi W."/>
            <person name="Du L."/>
            <person name="Sun Y."/>
            <person name="Zhan W."/>
            <person name="Jiang J.F."/>
            <person name="Wang Q."/>
            <person name="Zhang B."/>
            <person name="Ji P."/>
            <person name="Bell-Sakyi L."/>
            <person name="Cui X.M."/>
            <person name="Yuan T.T."/>
            <person name="Jiang B.G."/>
            <person name="Yang W.F."/>
            <person name="Lam T.T."/>
            <person name="Chang Q.C."/>
            <person name="Ding S.J."/>
            <person name="Wang X.J."/>
            <person name="Zhu J.G."/>
            <person name="Ruan X.D."/>
            <person name="Zhao L."/>
            <person name="Wei J.T."/>
            <person name="Ye R.Z."/>
            <person name="Que T.C."/>
            <person name="Du C.H."/>
            <person name="Zhou Y.H."/>
            <person name="Cheng J.X."/>
            <person name="Dai P.F."/>
            <person name="Guo W.B."/>
            <person name="Han X.H."/>
            <person name="Huang E.J."/>
            <person name="Li L.F."/>
            <person name="Wei W."/>
            <person name="Gao Y.C."/>
            <person name="Liu J.Z."/>
            <person name="Shao H.Z."/>
            <person name="Wang X."/>
            <person name="Wang C.C."/>
            <person name="Yang T.C."/>
            <person name="Huo Q.B."/>
            <person name="Li W."/>
            <person name="Chen H.Y."/>
            <person name="Chen S.E."/>
            <person name="Zhou L.G."/>
            <person name="Ni X.B."/>
            <person name="Tian J.H."/>
            <person name="Sheng Y."/>
            <person name="Liu T."/>
            <person name="Pan Y.S."/>
            <person name="Xia L.Y."/>
            <person name="Li J."/>
            <person name="Zhao F."/>
            <person name="Cao W.C."/>
        </authorList>
    </citation>
    <scope>NUCLEOTIDE SEQUENCE</scope>
    <source>
        <strain evidence="3">Rsan-2018</strain>
    </source>
</reference>
<keyword evidence="2" id="KW-0732">Signal</keyword>
<dbReference type="Proteomes" id="UP000821837">
    <property type="component" value="Unassembled WGS sequence"/>
</dbReference>
<dbReference type="PANTHER" id="PTHR33198:SF20">
    <property type="entry name" value="RETROTRANSPOSON GAG DOMAIN-CONTAINING PROTEIN"/>
    <property type="match status" value="1"/>
</dbReference>
<gene>
    <name evidence="3" type="ORF">HPB52_022769</name>
</gene>
<accession>A0A9D4PXW7</accession>
<keyword evidence="4" id="KW-1185">Reference proteome</keyword>
<evidence type="ECO:0000256" key="1">
    <source>
        <dbReference type="SAM" id="MobiDB-lite"/>
    </source>
</evidence>
<sequence>MPWKRWLKLFKAYLVSVGGSDWPAERKAALLLTSLGAEGQRQYFNNEEVKQATAVSVPTDATPTAPQPQVSTAPVSTSERRTGESDDYTELLNNLNLLFEDATNFIVERHQFCRRLQLPGEPFTQYVAELKQLALTCEFGSTFDERIRDQVVEGVSSPALRERFLNAGRRLTLAKAEEIGKALEAIQQANAVYDGAPVQRIDESAVQNRTLDEHQIAFDATTLQRAYAMASVQQKKVLEATKITVVDPFATVAVP</sequence>
<evidence type="ECO:0008006" key="5">
    <source>
        <dbReference type="Google" id="ProtNLM"/>
    </source>
</evidence>
<evidence type="ECO:0000313" key="4">
    <source>
        <dbReference type="Proteomes" id="UP000821837"/>
    </source>
</evidence>
<protein>
    <recommendedName>
        <fullName evidence="5">Retrotransposon gag domain-containing protein</fullName>
    </recommendedName>
</protein>
<dbReference type="AlphaFoldDB" id="A0A9D4PXW7"/>
<feature type="compositionally biased region" description="Low complexity" evidence="1">
    <location>
        <begin position="58"/>
        <end position="69"/>
    </location>
</feature>
<proteinExistence type="predicted"/>
<evidence type="ECO:0000256" key="2">
    <source>
        <dbReference type="SAM" id="SignalP"/>
    </source>
</evidence>
<comment type="caution">
    <text evidence="3">The sequence shown here is derived from an EMBL/GenBank/DDBJ whole genome shotgun (WGS) entry which is preliminary data.</text>
</comment>
<feature type="region of interest" description="Disordered" evidence="1">
    <location>
        <begin position="57"/>
        <end position="85"/>
    </location>
</feature>
<dbReference type="EMBL" id="JABSTV010001250">
    <property type="protein sequence ID" value="KAH7957804.1"/>
    <property type="molecule type" value="Genomic_DNA"/>
</dbReference>
<feature type="signal peptide" evidence="2">
    <location>
        <begin position="1"/>
        <end position="19"/>
    </location>
</feature>
<dbReference type="VEuPathDB" id="VectorBase:RSAN_047607"/>